<evidence type="ECO:0000259" key="8">
    <source>
        <dbReference type="PROSITE" id="PS50102"/>
    </source>
</evidence>
<feature type="signal peptide" evidence="7">
    <location>
        <begin position="1"/>
        <end position="21"/>
    </location>
</feature>
<keyword evidence="3" id="KW-0963">Cytoplasm</keyword>
<evidence type="ECO:0000256" key="2">
    <source>
        <dbReference type="ARBA" id="ARBA00006635"/>
    </source>
</evidence>
<dbReference type="PROSITE" id="PS50102">
    <property type="entry name" value="RRM"/>
    <property type="match status" value="2"/>
</dbReference>
<dbReference type="Pfam" id="PF00076">
    <property type="entry name" value="RRM_1"/>
    <property type="match status" value="2"/>
</dbReference>
<dbReference type="InterPro" id="IPR035979">
    <property type="entry name" value="RBD_domain_sf"/>
</dbReference>
<evidence type="ECO:0000256" key="3">
    <source>
        <dbReference type="ARBA" id="ARBA00022490"/>
    </source>
</evidence>
<evidence type="ECO:0000256" key="4">
    <source>
        <dbReference type="ARBA" id="ARBA00022737"/>
    </source>
</evidence>
<dbReference type="InterPro" id="IPR034126">
    <property type="entry name" value="MSI_RRM2"/>
</dbReference>
<dbReference type="PANTHER" id="PTHR48032:SF3">
    <property type="entry name" value="RNA-BINDING PROTEIN MUSASHI HOMOLOG 1"/>
    <property type="match status" value="1"/>
</dbReference>
<dbReference type="CDD" id="cd12323">
    <property type="entry name" value="RRM2_MSI"/>
    <property type="match status" value="1"/>
</dbReference>
<dbReference type="PANTHER" id="PTHR48032">
    <property type="entry name" value="RNA-BINDING PROTEIN MUSASHI HOMOLOG RBP6"/>
    <property type="match status" value="1"/>
</dbReference>
<dbReference type="GO" id="GO:0005737">
    <property type="term" value="C:cytoplasm"/>
    <property type="evidence" value="ECO:0007669"/>
    <property type="project" value="UniProtKB-SubCell"/>
</dbReference>
<evidence type="ECO:0000313" key="9">
    <source>
        <dbReference type="EMBL" id="GCC29986.1"/>
    </source>
</evidence>
<evidence type="ECO:0000256" key="1">
    <source>
        <dbReference type="ARBA" id="ARBA00004496"/>
    </source>
</evidence>
<name>A0A401SHT7_CHIPU</name>
<dbReference type="GO" id="GO:0006417">
    <property type="term" value="P:regulation of translation"/>
    <property type="evidence" value="ECO:0007669"/>
    <property type="project" value="TreeGrafter"/>
</dbReference>
<feature type="domain" description="RRM" evidence="8">
    <location>
        <begin position="39"/>
        <end position="129"/>
    </location>
</feature>
<dbReference type="SUPFAM" id="SSF54928">
    <property type="entry name" value="RNA-binding domain, RBD"/>
    <property type="match status" value="2"/>
</dbReference>
<keyword evidence="5 6" id="KW-0694">RNA-binding</keyword>
<dbReference type="OrthoDB" id="1875751at2759"/>
<dbReference type="EMBL" id="BEZZ01000276">
    <property type="protein sequence ID" value="GCC29986.1"/>
    <property type="molecule type" value="Genomic_DNA"/>
</dbReference>
<reference evidence="9 10" key="1">
    <citation type="journal article" date="2018" name="Nat. Ecol. Evol.">
        <title>Shark genomes provide insights into elasmobranch evolution and the origin of vertebrates.</title>
        <authorList>
            <person name="Hara Y"/>
            <person name="Yamaguchi K"/>
            <person name="Onimaru K"/>
            <person name="Kadota M"/>
            <person name="Koyanagi M"/>
            <person name="Keeley SD"/>
            <person name="Tatsumi K"/>
            <person name="Tanaka K"/>
            <person name="Motone F"/>
            <person name="Kageyama Y"/>
            <person name="Nozu R"/>
            <person name="Adachi N"/>
            <person name="Nishimura O"/>
            <person name="Nakagawa R"/>
            <person name="Tanegashima C"/>
            <person name="Kiyatake I"/>
            <person name="Matsumoto R"/>
            <person name="Murakumo K"/>
            <person name="Nishida K"/>
            <person name="Terakita A"/>
            <person name="Kuratani S"/>
            <person name="Sato K"/>
            <person name="Hyodo S Kuraku.S."/>
        </authorList>
    </citation>
    <scope>NUCLEOTIDE SEQUENCE [LARGE SCALE GENOMIC DNA]</scope>
</reference>
<dbReference type="InterPro" id="IPR000504">
    <property type="entry name" value="RRM_dom"/>
</dbReference>
<comment type="caution">
    <text evidence="9">The sequence shown here is derived from an EMBL/GenBank/DDBJ whole genome shotgun (WGS) entry which is preliminary data.</text>
</comment>
<keyword evidence="7" id="KW-0732">Signal</keyword>
<sequence length="390" mass="42059">PQLLLKRALLCLGWDWKLMEADANQANSVLSADSQHDPCKMFVGGLSWQTTQEGLKEYFCKFGDVKECMVMRDPVTKRSRGFGFVTFVDQTGVDKVLAQPRHELDSKTIDPKVAFPRRAQPKMVTRTKKIFVGGLSVNTTVEDVKQYFDQFGKVDDAMLMFDKTTNRHRGFGFVTFESEDIVEKVCEIHFHEINNKMVECKKAQPKEVMSPTGTARGRSRVMPYGMDAFMLGIGMLGYPGFQAASYASRGYTGLAPGYTYQFPGPLLLPPATTLPSSAGRAGQSGVQTSQWPPSMLLQDWPTGAIPLTAYGPMAAAAAAAVVRGTGSTPTRTGGFLGTTSPGPMADLYGAANQDSGVSSYISAASPAPSTGFGHSLGGPLIATAFTNGYH</sequence>
<feature type="non-terminal residue" evidence="9">
    <location>
        <position position="1"/>
    </location>
</feature>
<dbReference type="InterPro" id="IPR012677">
    <property type="entry name" value="Nucleotide-bd_a/b_plait_sf"/>
</dbReference>
<dbReference type="Gene3D" id="3.30.70.330">
    <property type="match status" value="2"/>
</dbReference>
<proteinExistence type="inferred from homology"/>
<comment type="subcellular location">
    <subcellularLocation>
        <location evidence="1">Cytoplasm</location>
    </subcellularLocation>
</comment>
<evidence type="ECO:0000256" key="5">
    <source>
        <dbReference type="ARBA" id="ARBA00022884"/>
    </source>
</evidence>
<dbReference type="AlphaFoldDB" id="A0A401SHT7"/>
<protein>
    <recommendedName>
        <fullName evidence="8">RRM domain-containing protein</fullName>
    </recommendedName>
</protein>
<evidence type="ECO:0000256" key="6">
    <source>
        <dbReference type="PROSITE-ProRule" id="PRU00176"/>
    </source>
</evidence>
<keyword evidence="4" id="KW-0677">Repeat</keyword>
<accession>A0A401SHT7</accession>
<evidence type="ECO:0000256" key="7">
    <source>
        <dbReference type="SAM" id="SignalP"/>
    </source>
</evidence>
<dbReference type="GO" id="GO:0007417">
    <property type="term" value="P:central nervous system development"/>
    <property type="evidence" value="ECO:0007669"/>
    <property type="project" value="TreeGrafter"/>
</dbReference>
<organism evidence="9 10">
    <name type="scientific">Chiloscyllium punctatum</name>
    <name type="common">Brownbanded bambooshark</name>
    <name type="synonym">Hemiscyllium punctatum</name>
    <dbReference type="NCBI Taxonomy" id="137246"/>
    <lineage>
        <taxon>Eukaryota</taxon>
        <taxon>Metazoa</taxon>
        <taxon>Chordata</taxon>
        <taxon>Craniata</taxon>
        <taxon>Vertebrata</taxon>
        <taxon>Chondrichthyes</taxon>
        <taxon>Elasmobranchii</taxon>
        <taxon>Galeomorphii</taxon>
        <taxon>Galeoidea</taxon>
        <taxon>Orectolobiformes</taxon>
        <taxon>Hemiscylliidae</taxon>
        <taxon>Chiloscyllium</taxon>
    </lineage>
</organism>
<dbReference type="Proteomes" id="UP000287033">
    <property type="component" value="Unassembled WGS sequence"/>
</dbReference>
<dbReference type="FunFam" id="3.30.70.330:FF:001081">
    <property type="entry name" value="RNA-binding protein Musashi homolog 1"/>
    <property type="match status" value="1"/>
</dbReference>
<feature type="domain" description="RRM" evidence="8">
    <location>
        <begin position="128"/>
        <end position="205"/>
    </location>
</feature>
<dbReference type="STRING" id="137246.A0A401SHT7"/>
<comment type="similarity">
    <text evidence="2">Belongs to the Musashi family.</text>
</comment>
<feature type="chain" id="PRO_5019331180" description="RRM domain-containing protein" evidence="7">
    <location>
        <begin position="22"/>
        <end position="390"/>
    </location>
</feature>
<evidence type="ECO:0000313" key="10">
    <source>
        <dbReference type="Proteomes" id="UP000287033"/>
    </source>
</evidence>
<dbReference type="FunFam" id="3.30.70.330:FF:000020">
    <property type="entry name" value="RNA-binding protein Musashi homolog 2 isoform X1"/>
    <property type="match status" value="1"/>
</dbReference>
<gene>
    <name evidence="9" type="ORF">chiPu_0008430</name>
</gene>
<dbReference type="OMA" id="GINARRE"/>
<dbReference type="GO" id="GO:0003729">
    <property type="term" value="F:mRNA binding"/>
    <property type="evidence" value="ECO:0007669"/>
    <property type="project" value="TreeGrafter"/>
</dbReference>
<dbReference type="SMART" id="SM00360">
    <property type="entry name" value="RRM"/>
    <property type="match status" value="2"/>
</dbReference>
<keyword evidence="10" id="KW-1185">Reference proteome</keyword>